<name>A0ACC1JHH6_9FUNG</name>
<dbReference type="EMBL" id="JANBPW010000010">
    <property type="protein sequence ID" value="KAJ1951494.1"/>
    <property type="molecule type" value="Genomic_DNA"/>
</dbReference>
<comment type="caution">
    <text evidence="1">The sequence shown here is derived from an EMBL/GenBank/DDBJ whole genome shotgun (WGS) entry which is preliminary data.</text>
</comment>
<accession>A0ACC1JHH6</accession>
<gene>
    <name evidence="1" type="primary">prp10</name>
    <name evidence="1" type="ORF">FBU59_000124</name>
</gene>
<evidence type="ECO:0000313" key="1">
    <source>
        <dbReference type="EMBL" id="KAJ1951494.1"/>
    </source>
</evidence>
<keyword evidence="2" id="KW-1185">Reference proteome</keyword>
<dbReference type="Proteomes" id="UP001150603">
    <property type="component" value="Unassembled WGS sequence"/>
</dbReference>
<reference evidence="1" key="1">
    <citation type="submission" date="2022-07" db="EMBL/GenBank/DDBJ databases">
        <title>Phylogenomic reconstructions and comparative analyses of Kickxellomycotina fungi.</title>
        <authorList>
            <person name="Reynolds N.K."/>
            <person name="Stajich J.E."/>
            <person name="Barry K."/>
            <person name="Grigoriev I.V."/>
            <person name="Crous P."/>
            <person name="Smith M.E."/>
        </authorList>
    </citation>
    <scope>NUCLEOTIDE SEQUENCE</scope>
    <source>
        <strain evidence="1">NRRL 5244</strain>
    </source>
</reference>
<organism evidence="1 2">
    <name type="scientific">Linderina macrospora</name>
    <dbReference type="NCBI Taxonomy" id="4868"/>
    <lineage>
        <taxon>Eukaryota</taxon>
        <taxon>Fungi</taxon>
        <taxon>Fungi incertae sedis</taxon>
        <taxon>Zoopagomycota</taxon>
        <taxon>Kickxellomycotina</taxon>
        <taxon>Kickxellomycetes</taxon>
        <taxon>Kickxellales</taxon>
        <taxon>Kickxellaceae</taxon>
        <taxon>Linderina</taxon>
    </lineage>
</organism>
<protein>
    <submittedName>
        <fullName evidence="1">U2 snRNP component prp10</fullName>
    </submittedName>
</protein>
<evidence type="ECO:0000313" key="2">
    <source>
        <dbReference type="Proteomes" id="UP001150603"/>
    </source>
</evidence>
<sequence>MDRFSYTAPQAFIDELRGIGEEDREDPFKELQRARGISRVIAENESDYEKRRHARDVTSDESLSYSESLKKAQLEKEKSELLHKLRTAEADKKEEEGERAPRKRRWDQTPAHVEEATPSGNAKRRNRWDETPRDLAAGVAQTPRRNRWDETPKVAAGFGETPKVTSSAGFGETPRRSRWDETPVARAAGSMELQQQTDQQVAVEMEDPRNAYMTDDELDALLPSSGYTVMEVPASYIPIRTPARKLMATPASTSGFHIPEASTSAAVAAAVGVDVGEVPGVGALPFFKQDDMQHFGKLLDGQSEEELGAEERTERAIMRQLLKIKNGTAAMRKAGQRQLAERARTWGASAIFNQMLPLLLAPSLEEQERHVLVKAINRVLFRLGSLVRPFVRRILTVIEPMLVSSDAYARAEGCEVISNVSKAAGLAAMVATLRPDVDHADDYVRNTTARALAVVASALGISAVLPFVRAVCASRRSWQARHTGCRVVQQIAELVRAGVLPHLRGLVACVGAALGDEQLRVRTASALALAALAEASAPYGIEAFDDVLRPLWAGVGQHRGRALAAFLKAIGFIVPLMDAEHAGFYAREIVPVLVREFATPDDAMRTVVLRVVSQCVAAAGVSPQFVRTDVLPGFMAAFWVRRMALDRRSSRHVIAATVELAAKVGASDVVVQLVSELKDESEPLRRMALTALTQIVDAQGVLDVDARLEERLVDGVLYAFQEQTAEGDGAVALAALGAAVDALGLRARPYLPQLASALLWRLGNQSPATRQQAADAVARVAPVLRKCGEDELLARIGTVLYECLGEEYPEVLGSVLGALTAVVDVIGMADMRPPIGELLPRLTPILKNRHEKVQQHCIELVGRIADRGAEHVGAREWMRSCFSLLDLLRANKKAIRRASVSTFGYIAKAIGPQDVLATLLNNLKVQERQNRVCTTVAIAIVAETCAPFTVLPVLLNEYRVPELNVQNGVLKAVSFLFEYIGAAGADYVASITPLLEDALTDRDLVHRQQAASAIRHLALGVSARGCEPLVLHLLNLLWPNVFEASPHAIRAVLEAIDSSRVCLGAGRVLLYVLQGLFHPARRVREVYWRIYNMMYVGSQPAMVAFYPPIVDDPPNTYCRHELDYVL</sequence>
<proteinExistence type="predicted"/>